<evidence type="ECO:0000313" key="1">
    <source>
        <dbReference type="EMBL" id="KAL2838504.1"/>
    </source>
</evidence>
<evidence type="ECO:0008006" key="3">
    <source>
        <dbReference type="Google" id="ProtNLM"/>
    </source>
</evidence>
<dbReference type="RefSeq" id="XP_070893065.1">
    <property type="nucleotide sequence ID" value="XM_071037748.1"/>
</dbReference>
<reference evidence="1 2" key="1">
    <citation type="submission" date="2024-07" db="EMBL/GenBank/DDBJ databases">
        <title>Section-level genome sequencing and comparative genomics of Aspergillus sections Usti and Cavernicolus.</title>
        <authorList>
            <consortium name="Lawrence Berkeley National Laboratory"/>
            <person name="Nybo J.L."/>
            <person name="Vesth T.C."/>
            <person name="Theobald S."/>
            <person name="Frisvad J.C."/>
            <person name="Larsen T.O."/>
            <person name="Kjaerboelling I."/>
            <person name="Rothschild-Mancinelli K."/>
            <person name="Lyhne E.K."/>
            <person name="Kogle M.E."/>
            <person name="Barry K."/>
            <person name="Clum A."/>
            <person name="Na H."/>
            <person name="Ledsgaard L."/>
            <person name="Lin J."/>
            <person name="Lipzen A."/>
            <person name="Kuo A."/>
            <person name="Riley R."/>
            <person name="Mondo S."/>
            <person name="LaButti K."/>
            <person name="Haridas S."/>
            <person name="Pangalinan J."/>
            <person name="Salamov A.A."/>
            <person name="Simmons B.A."/>
            <person name="Magnuson J.K."/>
            <person name="Chen J."/>
            <person name="Drula E."/>
            <person name="Henrissat B."/>
            <person name="Wiebenga A."/>
            <person name="Lubbers R.J."/>
            <person name="Gomes A.C."/>
            <person name="Macurrencykelacurrency M.R."/>
            <person name="Stajich J."/>
            <person name="Grigoriev I.V."/>
            <person name="Mortensen U.H."/>
            <person name="De vries R.P."/>
            <person name="Baker S.E."/>
            <person name="Andersen M.R."/>
        </authorList>
    </citation>
    <scope>NUCLEOTIDE SEQUENCE [LARGE SCALE GENOMIC DNA]</scope>
    <source>
        <strain evidence="1 2">CBS 756.74</strain>
    </source>
</reference>
<protein>
    <recommendedName>
        <fullName evidence="3">Secreted protein</fullName>
    </recommendedName>
</protein>
<dbReference type="Proteomes" id="UP001610444">
    <property type="component" value="Unassembled WGS sequence"/>
</dbReference>
<comment type="caution">
    <text evidence="1">The sequence shown here is derived from an EMBL/GenBank/DDBJ whole genome shotgun (WGS) entry which is preliminary data.</text>
</comment>
<keyword evidence="2" id="KW-1185">Reference proteome</keyword>
<proteinExistence type="predicted"/>
<sequence length="113" mass="12878">MRRRRRKNHAFWRVPSTFQHLFVLRVAQAPTAKSSSNSLQHFFEAAVGGSRSVPAENSIGSWMELLRSSPELGFSARTFEVETAEEHRQMRLSLSAPLLVVTRIRSGRVASYY</sequence>
<gene>
    <name evidence="1" type="ORF">BJX68DRAFT_212378</name>
</gene>
<dbReference type="GeneID" id="98152912"/>
<dbReference type="EMBL" id="JBFXLR010000084">
    <property type="protein sequence ID" value="KAL2838504.1"/>
    <property type="molecule type" value="Genomic_DNA"/>
</dbReference>
<evidence type="ECO:0000313" key="2">
    <source>
        <dbReference type="Proteomes" id="UP001610444"/>
    </source>
</evidence>
<accession>A0ABR4JEN4</accession>
<name>A0ABR4JEN4_9EURO</name>
<organism evidence="1 2">
    <name type="scientific">Aspergillus pseudodeflectus</name>
    <dbReference type="NCBI Taxonomy" id="176178"/>
    <lineage>
        <taxon>Eukaryota</taxon>
        <taxon>Fungi</taxon>
        <taxon>Dikarya</taxon>
        <taxon>Ascomycota</taxon>
        <taxon>Pezizomycotina</taxon>
        <taxon>Eurotiomycetes</taxon>
        <taxon>Eurotiomycetidae</taxon>
        <taxon>Eurotiales</taxon>
        <taxon>Aspergillaceae</taxon>
        <taxon>Aspergillus</taxon>
        <taxon>Aspergillus subgen. Nidulantes</taxon>
    </lineage>
</organism>